<feature type="domain" description="DUF1214" evidence="2">
    <location>
        <begin position="360"/>
        <end position="460"/>
    </location>
</feature>
<dbReference type="SUPFAM" id="SSF160935">
    <property type="entry name" value="VPA0735-like"/>
    <property type="match status" value="1"/>
</dbReference>
<dbReference type="InterPro" id="IPR010679">
    <property type="entry name" value="DUF1254"/>
</dbReference>
<evidence type="ECO:0000313" key="4">
    <source>
        <dbReference type="EMBL" id="MBR8538111.1"/>
    </source>
</evidence>
<reference evidence="4" key="2">
    <citation type="submission" date="2021-04" db="EMBL/GenBank/DDBJ databases">
        <authorList>
            <person name="Zhang T."/>
            <person name="Zhang Y."/>
            <person name="Lu D."/>
            <person name="Zuo D."/>
            <person name="Du Z."/>
        </authorList>
    </citation>
    <scope>NUCLEOTIDE SEQUENCE</scope>
    <source>
        <strain evidence="4">JR1</strain>
    </source>
</reference>
<accession>A0A941IYP6</accession>
<dbReference type="PANTHER" id="PTHR36509:SF2">
    <property type="entry name" value="BLL3101 PROTEIN"/>
    <property type="match status" value="1"/>
</dbReference>
<name>A0A941IYP6_9BACT</name>
<dbReference type="EMBL" id="JAGTAR010000049">
    <property type="protein sequence ID" value="MBR8538111.1"/>
    <property type="molecule type" value="Genomic_DNA"/>
</dbReference>
<proteinExistence type="predicted"/>
<protein>
    <submittedName>
        <fullName evidence="4">DUF1214 domain-containing protein</fullName>
    </submittedName>
</protein>
<dbReference type="RefSeq" id="WP_212193134.1">
    <property type="nucleotide sequence ID" value="NZ_JAGTAR010000049.1"/>
</dbReference>
<dbReference type="InterPro" id="IPR037050">
    <property type="entry name" value="DUF1254_sf"/>
</dbReference>
<comment type="caution">
    <text evidence="4">The sequence shown here is derived from an EMBL/GenBank/DDBJ whole genome shotgun (WGS) entry which is preliminary data.</text>
</comment>
<organism evidence="4 5">
    <name type="scientific">Carboxylicivirga sediminis</name>
    <dbReference type="NCBI Taxonomy" id="2006564"/>
    <lineage>
        <taxon>Bacteria</taxon>
        <taxon>Pseudomonadati</taxon>
        <taxon>Bacteroidota</taxon>
        <taxon>Bacteroidia</taxon>
        <taxon>Marinilabiliales</taxon>
        <taxon>Marinilabiliaceae</taxon>
        <taxon>Carboxylicivirga</taxon>
    </lineage>
</organism>
<evidence type="ECO:0000259" key="3">
    <source>
        <dbReference type="Pfam" id="PF06863"/>
    </source>
</evidence>
<dbReference type="Pfam" id="PF06742">
    <property type="entry name" value="DUF1214"/>
    <property type="match status" value="1"/>
</dbReference>
<feature type="signal peptide" evidence="1">
    <location>
        <begin position="1"/>
        <end position="21"/>
    </location>
</feature>
<evidence type="ECO:0000256" key="1">
    <source>
        <dbReference type="SAM" id="SignalP"/>
    </source>
</evidence>
<sequence length="475" mass="53277">MKTIKTLFVFLLAITMLCCNTTTGKKATIETDENGFAVLTDEQIENIVKRSYQYVAMYNVNNKFALAETGMTTRGYNKGLKNTKLLDHTVKAIARPNNDVLYQTAMLDLRKDAAVFQFPAMDSKYVSLMATGYDHYVNVPLSTTSGDFKEPITVLFYTQRTENYKGEPIEGIDQTFEMTGDFISLVLRVMPHANEPEKYQRIVDQINSIKGLSLAEFTGKEKLADDPVVFPEYGASDADIFANNLLEVMQFVFNHTTFDVNNEFDKAILDAYKPLGVEPGKTYQPGEAIKIDGKKFGEISVKIKNEELAKMNNPEMTKELLPKLFQTKGNMTLEPMLLQSVVGPIGLPIKEATYPPVVTMDGSPMNAQNDYVIQMTKEELPPANAFWSLTLYDTENGFFIPNDYKKYSVGENAGMKPDADGGLKIYVSAVKPKGVPAENWLPINRKDEGIDIILRIYAPDLDKMKTWKAPKALKL</sequence>
<gene>
    <name evidence="4" type="ORF">KDU71_21250</name>
</gene>
<dbReference type="AlphaFoldDB" id="A0A941IYP6"/>
<keyword evidence="1" id="KW-0732">Signal</keyword>
<dbReference type="Gene3D" id="2.60.120.600">
    <property type="entry name" value="Domain of unknown function DUF1214, C-terminal domain"/>
    <property type="match status" value="1"/>
</dbReference>
<dbReference type="Gene3D" id="2.60.40.1610">
    <property type="entry name" value="Domain of unknown function DUF1254"/>
    <property type="match status" value="1"/>
</dbReference>
<reference evidence="4" key="1">
    <citation type="journal article" date="2018" name="Int. J. Syst. Evol. Microbiol.">
        <title>Carboxylicivirga sediminis sp. nov., isolated from coastal sediment.</title>
        <authorList>
            <person name="Wang F.Q."/>
            <person name="Ren L.H."/>
            <person name="Zou R.J."/>
            <person name="Sun Y.Z."/>
            <person name="Liu X.J."/>
            <person name="Jiang F."/>
            <person name="Liu L.J."/>
        </authorList>
    </citation>
    <scope>NUCLEOTIDE SEQUENCE</scope>
    <source>
        <strain evidence="4">JR1</strain>
    </source>
</reference>
<keyword evidence="5" id="KW-1185">Reference proteome</keyword>
<dbReference type="InterPro" id="IPR037049">
    <property type="entry name" value="DUF1214_C_sf"/>
</dbReference>
<dbReference type="InterPro" id="IPR010621">
    <property type="entry name" value="DUF1214"/>
</dbReference>
<feature type="domain" description="DUF1254" evidence="3">
    <location>
        <begin position="83"/>
        <end position="201"/>
    </location>
</feature>
<dbReference type="Pfam" id="PF06863">
    <property type="entry name" value="DUF1254"/>
    <property type="match status" value="1"/>
</dbReference>
<evidence type="ECO:0000259" key="2">
    <source>
        <dbReference type="Pfam" id="PF06742"/>
    </source>
</evidence>
<feature type="chain" id="PRO_5037028421" evidence="1">
    <location>
        <begin position="22"/>
        <end position="475"/>
    </location>
</feature>
<dbReference type="PANTHER" id="PTHR36509">
    <property type="entry name" value="BLL3101 PROTEIN"/>
    <property type="match status" value="1"/>
</dbReference>
<evidence type="ECO:0000313" key="5">
    <source>
        <dbReference type="Proteomes" id="UP000679220"/>
    </source>
</evidence>
<dbReference type="Proteomes" id="UP000679220">
    <property type="component" value="Unassembled WGS sequence"/>
</dbReference>